<proteinExistence type="predicted"/>
<evidence type="ECO:0008006" key="3">
    <source>
        <dbReference type="Google" id="ProtNLM"/>
    </source>
</evidence>
<dbReference type="EMBL" id="AVOT02018061">
    <property type="protein sequence ID" value="MBW0504666.1"/>
    <property type="molecule type" value="Genomic_DNA"/>
</dbReference>
<dbReference type="AlphaFoldDB" id="A0A9Q3DQA6"/>
<dbReference type="Proteomes" id="UP000765509">
    <property type="component" value="Unassembled WGS sequence"/>
</dbReference>
<name>A0A9Q3DQA6_9BASI</name>
<accession>A0A9Q3DQA6</accession>
<gene>
    <name evidence="1" type="ORF">O181_044381</name>
</gene>
<organism evidence="1 2">
    <name type="scientific">Austropuccinia psidii MF-1</name>
    <dbReference type="NCBI Taxonomy" id="1389203"/>
    <lineage>
        <taxon>Eukaryota</taxon>
        <taxon>Fungi</taxon>
        <taxon>Dikarya</taxon>
        <taxon>Basidiomycota</taxon>
        <taxon>Pucciniomycotina</taxon>
        <taxon>Pucciniomycetes</taxon>
        <taxon>Pucciniales</taxon>
        <taxon>Sphaerophragmiaceae</taxon>
        <taxon>Austropuccinia</taxon>
    </lineage>
</organism>
<sequence length="266" mass="30843">MFGWQIAIQEYRGNMIIVHKAGNIHKNFDGLSRCKLPNTPENPSHVPASAEPQMSIEGINIEDVGTELFEEVRESYKQASSSFKLLLDKVRNQENGSITDAFEYSKQKWDKSHQIPEFKVGDFKLVSKLNFDNIKGPKKFNDSFSRPFIIKALHGRNAVQIKLSGELENKHPSFPVSLVNLYTSSDKELFHLRNQTPLQVLPLDQIEEEKLLKFLKEIILRGKNESEFLVRYRNPQHEDKWLSESKIPDSQNFLRSFSNYRRPVPQ</sequence>
<evidence type="ECO:0000313" key="1">
    <source>
        <dbReference type="EMBL" id="MBW0504666.1"/>
    </source>
</evidence>
<comment type="caution">
    <text evidence="1">The sequence shown here is derived from an EMBL/GenBank/DDBJ whole genome shotgun (WGS) entry which is preliminary data.</text>
</comment>
<protein>
    <recommendedName>
        <fullName evidence="3">Chromo domain-containing protein</fullName>
    </recommendedName>
</protein>
<keyword evidence="2" id="KW-1185">Reference proteome</keyword>
<evidence type="ECO:0000313" key="2">
    <source>
        <dbReference type="Proteomes" id="UP000765509"/>
    </source>
</evidence>
<dbReference type="OrthoDB" id="74300at2759"/>
<reference evidence="1" key="1">
    <citation type="submission" date="2021-03" db="EMBL/GenBank/DDBJ databases">
        <title>Draft genome sequence of rust myrtle Austropuccinia psidii MF-1, a brazilian biotype.</title>
        <authorList>
            <person name="Quecine M.C."/>
            <person name="Pachon D.M.R."/>
            <person name="Bonatelli M.L."/>
            <person name="Correr F.H."/>
            <person name="Franceschini L.M."/>
            <person name="Leite T.F."/>
            <person name="Margarido G.R.A."/>
            <person name="Almeida C.A."/>
            <person name="Ferrarezi J.A."/>
            <person name="Labate C.A."/>
        </authorList>
    </citation>
    <scope>NUCLEOTIDE SEQUENCE</scope>
    <source>
        <strain evidence="1">MF-1</strain>
    </source>
</reference>